<keyword evidence="3" id="KW-1185">Reference proteome</keyword>
<evidence type="ECO:0000256" key="1">
    <source>
        <dbReference type="SAM" id="SignalP"/>
    </source>
</evidence>
<gene>
    <name evidence="2" type="ORF">WMO20_03615</name>
</gene>
<organism evidence="2 3">
    <name type="scientific">Faecalibacterium intestinale</name>
    <dbReference type="NCBI Taxonomy" id="3133155"/>
    <lineage>
        <taxon>Bacteria</taxon>
        <taxon>Bacillati</taxon>
        <taxon>Bacillota</taxon>
        <taxon>Clostridia</taxon>
        <taxon>Eubacteriales</taxon>
        <taxon>Oscillospiraceae</taxon>
        <taxon>Faecalibacterium</taxon>
    </lineage>
</organism>
<protein>
    <submittedName>
        <fullName evidence="2">Uncharacterized protein</fullName>
    </submittedName>
</protein>
<dbReference type="Proteomes" id="UP001465119">
    <property type="component" value="Unassembled WGS sequence"/>
</dbReference>
<dbReference type="RefSeq" id="WP_349185877.1">
    <property type="nucleotide sequence ID" value="NZ_JBBMEN010000003.1"/>
</dbReference>
<feature type="signal peptide" evidence="1">
    <location>
        <begin position="1"/>
        <end position="28"/>
    </location>
</feature>
<dbReference type="EMBL" id="JBBMEN010000003">
    <property type="protein sequence ID" value="MEQ2385027.1"/>
    <property type="molecule type" value="Genomic_DNA"/>
</dbReference>
<feature type="chain" id="PRO_5045374585" evidence="1">
    <location>
        <begin position="29"/>
        <end position="70"/>
    </location>
</feature>
<accession>A0ABV1C1I8</accession>
<evidence type="ECO:0000313" key="2">
    <source>
        <dbReference type="EMBL" id="MEQ2385027.1"/>
    </source>
</evidence>
<keyword evidence="1" id="KW-0732">Signal</keyword>
<proteinExistence type="predicted"/>
<reference evidence="2 3" key="1">
    <citation type="submission" date="2024-03" db="EMBL/GenBank/DDBJ databases">
        <title>Human intestinal bacterial collection.</title>
        <authorList>
            <person name="Pauvert C."/>
            <person name="Hitch T.C.A."/>
            <person name="Clavel T."/>
        </authorList>
    </citation>
    <scope>NUCLEOTIDE SEQUENCE [LARGE SCALE GENOMIC DNA]</scope>
    <source>
        <strain evidence="2 3">CLA-AA-H281</strain>
    </source>
</reference>
<evidence type="ECO:0000313" key="3">
    <source>
        <dbReference type="Proteomes" id="UP001465119"/>
    </source>
</evidence>
<comment type="caution">
    <text evidence="2">The sequence shown here is derived from an EMBL/GenBank/DDBJ whole genome shotgun (WGS) entry which is preliminary data.</text>
</comment>
<name>A0ABV1C1I8_9FIRM</name>
<sequence length="70" mass="7140">MMNHCAKKLLGLAFALALCLAVGGTALAQTPVFADVPDAAFDADPDPLPEELDDVFSVDPGGDTDAPLPS</sequence>